<keyword evidence="3" id="KW-1003">Cell membrane</keyword>
<dbReference type="InterPro" id="IPR050763">
    <property type="entry name" value="ABC_transporter_ATP-binding"/>
</dbReference>
<dbReference type="PROSITE" id="PS00211">
    <property type="entry name" value="ABC_TRANSPORTER_1"/>
    <property type="match status" value="1"/>
</dbReference>
<dbReference type="InterPro" id="IPR003593">
    <property type="entry name" value="AAA+_ATPase"/>
</dbReference>
<evidence type="ECO:0000313" key="12">
    <source>
        <dbReference type="Proteomes" id="UP001205185"/>
    </source>
</evidence>
<comment type="caution">
    <text evidence="11">The sequence shown here is derived from an EMBL/GenBank/DDBJ whole genome shotgun (WGS) entry which is preliminary data.</text>
</comment>
<evidence type="ECO:0000256" key="9">
    <source>
        <dbReference type="ARBA" id="ARBA00049985"/>
    </source>
</evidence>
<keyword evidence="2" id="KW-0813">Transport</keyword>
<evidence type="ECO:0000256" key="8">
    <source>
        <dbReference type="ARBA" id="ARBA00023251"/>
    </source>
</evidence>
<dbReference type="Gene3D" id="3.40.50.300">
    <property type="entry name" value="P-loop containing nucleotide triphosphate hydrolases"/>
    <property type="match status" value="1"/>
</dbReference>
<dbReference type="SUPFAM" id="SSF52540">
    <property type="entry name" value="P-loop containing nucleoside triphosphate hydrolases"/>
    <property type="match status" value="1"/>
</dbReference>
<protein>
    <submittedName>
        <fullName evidence="11">ABC-2 type transport system ATP-binding protein</fullName>
    </submittedName>
</protein>
<evidence type="ECO:0000256" key="6">
    <source>
        <dbReference type="ARBA" id="ARBA00022967"/>
    </source>
</evidence>
<proteinExistence type="inferred from homology"/>
<evidence type="ECO:0000256" key="4">
    <source>
        <dbReference type="ARBA" id="ARBA00022741"/>
    </source>
</evidence>
<gene>
    <name evidence="11" type="ORF">LV75_001884</name>
</gene>
<evidence type="ECO:0000256" key="2">
    <source>
        <dbReference type="ARBA" id="ARBA00022448"/>
    </source>
</evidence>
<dbReference type="EMBL" id="JAMTCO010000004">
    <property type="protein sequence ID" value="MCP2269396.1"/>
    <property type="molecule type" value="Genomic_DNA"/>
</dbReference>
<reference evidence="11 12" key="1">
    <citation type="submission" date="2022-06" db="EMBL/GenBank/DDBJ databases">
        <title>Genomic Encyclopedia of Archaeal and Bacterial Type Strains, Phase II (KMG-II): from individual species to whole genera.</title>
        <authorList>
            <person name="Goeker M."/>
        </authorList>
    </citation>
    <scope>NUCLEOTIDE SEQUENCE [LARGE SCALE GENOMIC DNA]</scope>
    <source>
        <strain evidence="11 12">DSM 44255</strain>
    </source>
</reference>
<evidence type="ECO:0000256" key="1">
    <source>
        <dbReference type="ARBA" id="ARBA00004413"/>
    </source>
</evidence>
<dbReference type="PROSITE" id="PS50893">
    <property type="entry name" value="ABC_TRANSPORTER_2"/>
    <property type="match status" value="1"/>
</dbReference>
<keyword evidence="12" id="KW-1185">Reference proteome</keyword>
<keyword evidence="5 11" id="KW-0067">ATP-binding</keyword>
<evidence type="ECO:0000313" key="11">
    <source>
        <dbReference type="EMBL" id="MCP2269396.1"/>
    </source>
</evidence>
<keyword evidence="6" id="KW-1278">Translocase</keyword>
<dbReference type="SMART" id="SM00382">
    <property type="entry name" value="AAA"/>
    <property type="match status" value="1"/>
</dbReference>
<organism evidence="11 12">
    <name type="scientific">Actinokineospora diospyrosa</name>
    <dbReference type="NCBI Taxonomy" id="103728"/>
    <lineage>
        <taxon>Bacteria</taxon>
        <taxon>Bacillati</taxon>
        <taxon>Actinomycetota</taxon>
        <taxon>Actinomycetes</taxon>
        <taxon>Pseudonocardiales</taxon>
        <taxon>Pseudonocardiaceae</taxon>
        <taxon>Actinokineospora</taxon>
    </lineage>
</organism>
<dbReference type="InterPro" id="IPR017871">
    <property type="entry name" value="ABC_transporter-like_CS"/>
</dbReference>
<dbReference type="NCBIfam" id="TIGR01188">
    <property type="entry name" value="drrA"/>
    <property type="match status" value="1"/>
</dbReference>
<feature type="domain" description="ABC transporter" evidence="10">
    <location>
        <begin position="2"/>
        <end position="232"/>
    </location>
</feature>
<dbReference type="InterPro" id="IPR027417">
    <property type="entry name" value="P-loop_NTPase"/>
</dbReference>
<keyword evidence="4" id="KW-0547">Nucleotide-binding</keyword>
<dbReference type="InterPro" id="IPR005894">
    <property type="entry name" value="DrrA"/>
</dbReference>
<dbReference type="PANTHER" id="PTHR42711">
    <property type="entry name" value="ABC TRANSPORTER ATP-BINDING PROTEIN"/>
    <property type="match status" value="1"/>
</dbReference>
<keyword evidence="7" id="KW-0472">Membrane</keyword>
<dbReference type="Pfam" id="PF00005">
    <property type="entry name" value="ABC_tran"/>
    <property type="match status" value="1"/>
</dbReference>
<comment type="similarity">
    <text evidence="9">Belongs to the ABC transporter superfamily. Drug exporter-1 (DrugE1) (TC 3.A.1.105) family.</text>
</comment>
<name>A0ABT1I9T5_9PSEU</name>
<accession>A0ABT1I9T5</accession>
<dbReference type="InterPro" id="IPR003439">
    <property type="entry name" value="ABC_transporter-like_ATP-bd"/>
</dbReference>
<dbReference type="Proteomes" id="UP001205185">
    <property type="component" value="Unassembled WGS sequence"/>
</dbReference>
<evidence type="ECO:0000256" key="3">
    <source>
        <dbReference type="ARBA" id="ARBA00022475"/>
    </source>
</evidence>
<evidence type="ECO:0000256" key="5">
    <source>
        <dbReference type="ARBA" id="ARBA00022840"/>
    </source>
</evidence>
<dbReference type="RefSeq" id="WP_253886394.1">
    <property type="nucleotide sequence ID" value="NZ_BAAAVB010000004.1"/>
</dbReference>
<dbReference type="GO" id="GO:0005524">
    <property type="term" value="F:ATP binding"/>
    <property type="evidence" value="ECO:0007669"/>
    <property type="project" value="UniProtKB-KW"/>
</dbReference>
<comment type="subcellular location">
    <subcellularLocation>
        <location evidence="1">Cell membrane</location>
        <topology evidence="1">Peripheral membrane protein</topology>
        <orientation evidence="1">Cytoplasmic side</orientation>
    </subcellularLocation>
</comment>
<dbReference type="PANTHER" id="PTHR42711:SF19">
    <property type="entry name" value="DOXORUBICIN RESISTANCE ATP-BINDING PROTEIN DRRA"/>
    <property type="match status" value="1"/>
</dbReference>
<keyword evidence="8" id="KW-0046">Antibiotic resistance</keyword>
<evidence type="ECO:0000259" key="10">
    <source>
        <dbReference type="PROSITE" id="PS50893"/>
    </source>
</evidence>
<sequence length="313" mass="33388">MIIAEKLVKTYGEVRAVDGLDLLVPQGTVFGLLGPNGAGKTTSVRMLASLCAPDSGRAVVAGIDVVRKPREVRKVMGLAGQYSAVDDNLTGRQNLDMIGRLHHLGAAAARTRAEELLRRFDLVDAADRQARGYSGGMRRRLDLAGALVGRPRVLFLDEPTTGLDPRSRQQLWDVVQDLADTGTTVLLTTQYLEEADRLAAEIAVVDGGRIIAQGSPERLKADVGGGRLEVTLREQAHLAVAIEVLGSLAGVRPRPHPELTRVDVPTDDGELLVAAVRALDAAGVRVVDIALRRPTLDDVFLALTGRAAERGAA</sequence>
<evidence type="ECO:0000256" key="7">
    <source>
        <dbReference type="ARBA" id="ARBA00023136"/>
    </source>
</evidence>